<feature type="signal peptide" evidence="4">
    <location>
        <begin position="1"/>
        <end position="21"/>
    </location>
</feature>
<feature type="region of interest" description="Disordered" evidence="3">
    <location>
        <begin position="134"/>
        <end position="283"/>
    </location>
</feature>
<dbReference type="PANTHER" id="PTHR13037">
    <property type="entry name" value="FORMIN"/>
    <property type="match status" value="1"/>
</dbReference>
<dbReference type="Proteomes" id="UP000217033">
    <property type="component" value="Unassembled WGS sequence"/>
</dbReference>
<evidence type="ECO:0008006" key="7">
    <source>
        <dbReference type="Google" id="ProtNLM"/>
    </source>
</evidence>
<dbReference type="PROSITE" id="PS51257">
    <property type="entry name" value="PROKAR_LIPOPROTEIN"/>
    <property type="match status" value="1"/>
</dbReference>
<dbReference type="EMBL" id="NQMN01000001">
    <property type="protein sequence ID" value="PAF55179.1"/>
    <property type="molecule type" value="Genomic_DNA"/>
</dbReference>
<name>A0ABX4H5J6_9BACT</name>
<keyword evidence="6" id="KW-1185">Reference proteome</keyword>
<proteinExistence type="predicted"/>
<reference evidence="5" key="1">
    <citation type="submission" date="2017-08" db="EMBL/GenBank/DDBJ databases">
        <authorList>
            <person name="Alvarez-Ponce D."/>
            <person name="Weitzman C.L."/>
            <person name="Tillett R.L."/>
            <person name="Sandmeier F.C."/>
            <person name="Tracy C.R."/>
        </authorList>
    </citation>
    <scope>NUCLEOTIDE SEQUENCE [LARGE SCALE GENOMIC DNA]</scope>
    <source>
        <strain evidence="5">PS6</strain>
    </source>
</reference>
<feature type="coiled-coil region" evidence="2">
    <location>
        <begin position="46"/>
        <end position="76"/>
    </location>
</feature>
<evidence type="ECO:0000256" key="2">
    <source>
        <dbReference type="SAM" id="Coils"/>
    </source>
</evidence>
<feature type="compositionally biased region" description="Basic and acidic residues" evidence="3">
    <location>
        <begin position="145"/>
        <end position="154"/>
    </location>
</feature>
<gene>
    <name evidence="5" type="ORF">CJF60_00635</name>
</gene>
<dbReference type="RefSeq" id="WP_084232131.1">
    <property type="nucleotide sequence ID" value="NZ_FWXE01000003.1"/>
</dbReference>
<evidence type="ECO:0000256" key="3">
    <source>
        <dbReference type="SAM" id="MobiDB-lite"/>
    </source>
</evidence>
<keyword evidence="4" id="KW-0732">Signal</keyword>
<comment type="caution">
    <text evidence="5">The sequence shown here is derived from an EMBL/GenBank/DDBJ whole genome shotgun (WGS) entry which is preliminary data.</text>
</comment>
<evidence type="ECO:0000313" key="5">
    <source>
        <dbReference type="EMBL" id="PAF55179.1"/>
    </source>
</evidence>
<feature type="chain" id="PRO_5046051000" description="DUF31 domain-containing protein" evidence="4">
    <location>
        <begin position="22"/>
        <end position="1099"/>
    </location>
</feature>
<evidence type="ECO:0000313" key="6">
    <source>
        <dbReference type="Proteomes" id="UP000217033"/>
    </source>
</evidence>
<evidence type="ECO:0000256" key="1">
    <source>
        <dbReference type="ARBA" id="ARBA00022581"/>
    </source>
</evidence>
<keyword evidence="1" id="KW-0945">Host-virus interaction</keyword>
<protein>
    <recommendedName>
        <fullName evidence="7">DUF31 domain-containing protein</fullName>
    </recommendedName>
</protein>
<sequence length="1099" mass="123226">MKRRKLLTIMSLPVASFAVVAAIACTQQPTKPTTNAETIIENLPAEVKANAENNDLNKLKEKLQSLEKDVQTSFLNLLDQPNKKAFEDALKDGYKISKITLSIADKTNSTLTIFLSVSKAEDVKDKTIKIVDLKQVSSQTPPETKAPDQPEKGKPTPPETGDPGKSNPPKTGGSGEVNPNPPADGTPPETNKPPSTVKPPDTQNPPSTVEPPANENPPDDQNPSEPTPPDNPPTVNPNPPDQTTPPPTVNPNPPVTVVPPKTEPEKPVTPPDNTPVQPPKTSEPYVQKFETDLKKFQGYEIKTELNSGLPTANDYLFDSSTTVASERKSNVWTTQNGSIKGKNNWRDFQRTIPELDSPEWNPNKNTFNSAKEQRDEILANNFKLNPNQSFNQSYNFWYNQKIIANRNYLSIAGSGTNLDNVAEAPQPLKPEQAVKDRAVEMNQNDLKFNLDSLKHLVNNNEMGQNPKMFGWKLITLSDEIRLNKKSILSDHIFENDLKEQDKNLKLFQEIASDISNIKFYSDAISNKTGTMTLYVTYKKGTEDKAFKIDLDKTNVDLKNDYDYIKFLNDRSVSLTWSYAGWFSENDDYKDEKNETWKGVKSRLDGNIQNFKNLPAKEKPSYLNKYFGPDPQGLNFSSSNRRSNPTGVFASGGTAWVVDKIVDDSLPEGQHAFVMATNKHVLDIGKLAGTEVWYGYHGYQFSSNASNPKVINKQSSWLKNSGFYSFTWTRYETNDYSKTSHIPSTDLIPKNGGQPESEKWNYAHKDQLVSGNSKNSNDVVNFTSPMFKDGDKRTILNATDDEPTWLTETRKNFINSIIYMPQYTIGHIAKNSGAQVDKNIGGGIKREEQNGDYTYQIMGPDLVLVKMVFKDSDLQKNWPALYEILQKPEDEQKSWFKALDLNPRTDDRTNSYMAGYPAANIKDGTKRIFSWRAADKSATSSMRDSFVTLGTSSSVQKFFRDWDADTYEKYYAPFDVNGRYNPDKSVDFPNSTYISNEKNGLYTSTVLSATESLYSGDHANPGNSGSMVVDANFNNYGILYAFIPNLPGGSRTSVHHLIQHDPYARSNVLENQRPNVRLELIEILKKKGIKTLNLNPNQTK</sequence>
<accession>A0ABX4H5J6</accession>
<keyword evidence="2" id="KW-0175">Coiled coil</keyword>
<organism evidence="5 6">
    <name type="scientific">Mycoplasmopsis agassizii</name>
    <dbReference type="NCBI Taxonomy" id="33922"/>
    <lineage>
        <taxon>Bacteria</taxon>
        <taxon>Bacillati</taxon>
        <taxon>Mycoplasmatota</taxon>
        <taxon>Mycoplasmoidales</taxon>
        <taxon>Metamycoplasmataceae</taxon>
        <taxon>Mycoplasmopsis</taxon>
    </lineage>
</organism>
<feature type="compositionally biased region" description="Pro residues" evidence="3">
    <location>
        <begin position="225"/>
        <end position="257"/>
    </location>
</feature>
<evidence type="ECO:0000256" key="4">
    <source>
        <dbReference type="SAM" id="SignalP"/>
    </source>
</evidence>
<feature type="compositionally biased region" description="Pro residues" evidence="3">
    <location>
        <begin position="267"/>
        <end position="278"/>
    </location>
</feature>
<dbReference type="PANTHER" id="PTHR13037:SF24">
    <property type="entry name" value="POLYCOMB PROTEIN PCL-RELATED"/>
    <property type="match status" value="1"/>
</dbReference>